<dbReference type="PANTHER" id="PTHR43572:SF38">
    <property type="entry name" value="PROTEIN SMAX1-LIKE 6"/>
    <property type="match status" value="1"/>
</dbReference>
<keyword evidence="2" id="KW-1185">Reference proteome</keyword>
<dbReference type="EMBL" id="JAYWIO010000006">
    <property type="protein sequence ID" value="KAK7255156.1"/>
    <property type="molecule type" value="Genomic_DNA"/>
</dbReference>
<reference evidence="1 2" key="1">
    <citation type="submission" date="2024-01" db="EMBL/GenBank/DDBJ databases">
        <title>The genomes of 5 underutilized Papilionoideae crops provide insights into root nodulation and disease resistanc.</title>
        <authorList>
            <person name="Yuan L."/>
        </authorList>
    </citation>
    <scope>NUCLEOTIDE SEQUENCE [LARGE SCALE GENOMIC DNA]</scope>
    <source>
        <strain evidence="1">ZHUSHIDOU_FW_LH</strain>
        <tissue evidence="1">Leaf</tissue>
    </source>
</reference>
<organism evidence="1 2">
    <name type="scientific">Crotalaria pallida</name>
    <name type="common">Smooth rattlebox</name>
    <name type="synonym">Crotalaria striata</name>
    <dbReference type="NCBI Taxonomy" id="3830"/>
    <lineage>
        <taxon>Eukaryota</taxon>
        <taxon>Viridiplantae</taxon>
        <taxon>Streptophyta</taxon>
        <taxon>Embryophyta</taxon>
        <taxon>Tracheophyta</taxon>
        <taxon>Spermatophyta</taxon>
        <taxon>Magnoliopsida</taxon>
        <taxon>eudicotyledons</taxon>
        <taxon>Gunneridae</taxon>
        <taxon>Pentapetalae</taxon>
        <taxon>rosids</taxon>
        <taxon>fabids</taxon>
        <taxon>Fabales</taxon>
        <taxon>Fabaceae</taxon>
        <taxon>Papilionoideae</taxon>
        <taxon>50 kb inversion clade</taxon>
        <taxon>genistoids sensu lato</taxon>
        <taxon>core genistoids</taxon>
        <taxon>Crotalarieae</taxon>
        <taxon>Crotalaria</taxon>
    </lineage>
</organism>
<comment type="caution">
    <text evidence="1">The sequence shown here is derived from an EMBL/GenBank/DDBJ whole genome shotgun (WGS) entry which is preliminary data.</text>
</comment>
<accession>A0AAN9ED70</accession>
<proteinExistence type="predicted"/>
<evidence type="ECO:0000313" key="1">
    <source>
        <dbReference type="EMBL" id="KAK7255156.1"/>
    </source>
</evidence>
<dbReference type="InterPro" id="IPR051650">
    <property type="entry name" value="SL_signaling_regulator"/>
</dbReference>
<name>A0AAN9ED70_CROPI</name>
<dbReference type="PANTHER" id="PTHR43572">
    <property type="entry name" value="CHAPERONE PROTEIN CLPD, CHLOROPLASTIC"/>
    <property type="match status" value="1"/>
</dbReference>
<gene>
    <name evidence="1" type="ORF">RIF29_28560</name>
</gene>
<protein>
    <submittedName>
        <fullName evidence="1">Uncharacterized protein</fullName>
    </submittedName>
</protein>
<dbReference type="Proteomes" id="UP001372338">
    <property type="component" value="Unassembled WGS sequence"/>
</dbReference>
<dbReference type="AlphaFoldDB" id="A0AAN9ED70"/>
<sequence length="137" mass="15560">MHPRTRHRSLLTVAAPAPSARTLRQCLPRPPPFLQILRRTTSFLKVELKLFVLSILDDPIVSRVLSEAGFRSCHVKLALLQPPPPPTVWNVLPSVSSDLVDDRRFQIYEDSVWNVLPDAGFAKERVDGRCDGIRWAR</sequence>
<evidence type="ECO:0000313" key="2">
    <source>
        <dbReference type="Proteomes" id="UP001372338"/>
    </source>
</evidence>